<dbReference type="GO" id="GO:0000156">
    <property type="term" value="F:phosphorelay response regulator activity"/>
    <property type="evidence" value="ECO:0007669"/>
    <property type="project" value="TreeGrafter"/>
</dbReference>
<organism evidence="12 13">
    <name type="scientific">Desulfofundulus kuznetsovii (strain DSM 6115 / VKM B-1805 / 17)</name>
    <name type="common">Desulfotomaculum kuznetsovii</name>
    <dbReference type="NCBI Taxonomy" id="760568"/>
    <lineage>
        <taxon>Bacteria</taxon>
        <taxon>Bacillati</taxon>
        <taxon>Bacillota</taxon>
        <taxon>Clostridia</taxon>
        <taxon>Eubacteriales</taxon>
        <taxon>Peptococcaceae</taxon>
        <taxon>Desulfofundulus</taxon>
    </lineage>
</organism>
<dbReference type="PROSITE" id="PS51755">
    <property type="entry name" value="OMPR_PHOB"/>
    <property type="match status" value="1"/>
</dbReference>
<dbReference type="InterPro" id="IPR011006">
    <property type="entry name" value="CheY-like_superfamily"/>
</dbReference>
<dbReference type="SMART" id="SM00862">
    <property type="entry name" value="Trans_reg_C"/>
    <property type="match status" value="1"/>
</dbReference>
<dbReference type="PANTHER" id="PTHR48111">
    <property type="entry name" value="REGULATOR OF RPOS"/>
    <property type="match status" value="1"/>
</dbReference>
<dbReference type="SMART" id="SM00448">
    <property type="entry name" value="REC"/>
    <property type="match status" value="1"/>
</dbReference>
<evidence type="ECO:0000256" key="2">
    <source>
        <dbReference type="ARBA" id="ARBA00022553"/>
    </source>
</evidence>
<evidence type="ECO:0000256" key="6">
    <source>
        <dbReference type="ARBA" id="ARBA00023163"/>
    </source>
</evidence>
<dbReference type="AlphaFoldDB" id="A0AAU8PDY5"/>
<dbReference type="PROSITE" id="PS50110">
    <property type="entry name" value="RESPONSE_REGULATORY"/>
    <property type="match status" value="1"/>
</dbReference>
<dbReference type="Pfam" id="PF00072">
    <property type="entry name" value="Response_reg"/>
    <property type="match status" value="1"/>
</dbReference>
<dbReference type="GO" id="GO:0032993">
    <property type="term" value="C:protein-DNA complex"/>
    <property type="evidence" value="ECO:0007669"/>
    <property type="project" value="TreeGrafter"/>
</dbReference>
<dbReference type="SUPFAM" id="SSF52172">
    <property type="entry name" value="CheY-like"/>
    <property type="match status" value="1"/>
</dbReference>
<evidence type="ECO:0000256" key="3">
    <source>
        <dbReference type="ARBA" id="ARBA00023012"/>
    </source>
</evidence>
<dbReference type="PANTHER" id="PTHR48111:SF1">
    <property type="entry name" value="TWO-COMPONENT RESPONSE REGULATOR ORR33"/>
    <property type="match status" value="1"/>
</dbReference>
<keyword evidence="3" id="KW-0902">Two-component regulatory system</keyword>
<evidence type="ECO:0000256" key="8">
    <source>
        <dbReference type="PROSITE-ProRule" id="PRU00169"/>
    </source>
</evidence>
<keyword evidence="6" id="KW-0804">Transcription</keyword>
<gene>
    <name evidence="12" type="ordered locus">Desku_2811</name>
</gene>
<name>A0AAU8PDY5_DESK7</name>
<dbReference type="KEGG" id="dku:Desku_2811"/>
<dbReference type="EMBL" id="CP002770">
    <property type="protein sequence ID" value="AEG16323.1"/>
    <property type="molecule type" value="Genomic_DNA"/>
</dbReference>
<keyword evidence="4" id="KW-0805">Transcription regulation</keyword>
<proteinExistence type="predicted"/>
<keyword evidence="5 9" id="KW-0238">DNA-binding</keyword>
<evidence type="ECO:0000256" key="5">
    <source>
        <dbReference type="ARBA" id="ARBA00023125"/>
    </source>
</evidence>
<dbReference type="InterPro" id="IPR001789">
    <property type="entry name" value="Sig_transdc_resp-reg_receiver"/>
</dbReference>
<dbReference type="InterPro" id="IPR036388">
    <property type="entry name" value="WH-like_DNA-bd_sf"/>
</dbReference>
<keyword evidence="2 8" id="KW-0597">Phosphoprotein</keyword>
<dbReference type="InterPro" id="IPR039420">
    <property type="entry name" value="WalR-like"/>
</dbReference>
<dbReference type="Gene3D" id="1.10.10.10">
    <property type="entry name" value="Winged helix-like DNA-binding domain superfamily/Winged helix DNA-binding domain"/>
    <property type="match status" value="1"/>
</dbReference>
<evidence type="ECO:0000256" key="1">
    <source>
        <dbReference type="ARBA" id="ARBA00018672"/>
    </source>
</evidence>
<dbReference type="RefSeq" id="WP_013823834.1">
    <property type="nucleotide sequence ID" value="NC_015573.1"/>
</dbReference>
<sequence length="227" mass="25809">MSGFRILVVEDEEPIRGFIRINLERNGFEVREAASGEEALNLMLETLPHLVVLDLKLPGMDGLEVCRILRQKYPQVAVLMLTARGQDMDRVKGLEMGADDYVVKPFNPLELVASVKAILRRVFPAADGVICYGDLSIFPAARQVKKGGKLLELTHREFDLLLFLARNPGRVFNRDELLDHVWGENYFGDPKTVDVYIRRLRAKLENGRANPGFIETVWGVGYRWRAE</sequence>
<evidence type="ECO:0000313" key="12">
    <source>
        <dbReference type="EMBL" id="AEG16323.1"/>
    </source>
</evidence>
<comment type="function">
    <text evidence="7">May play the central regulatory role in sporulation. It may be an element of the effector pathway responsible for the activation of sporulation genes in response to nutritional stress. Spo0A may act in concert with spo0H (a sigma factor) to control the expression of some genes that are critical to the sporulation process.</text>
</comment>
<dbReference type="CDD" id="cd00383">
    <property type="entry name" value="trans_reg_C"/>
    <property type="match status" value="1"/>
</dbReference>
<feature type="domain" description="Response regulatory" evidence="10">
    <location>
        <begin position="5"/>
        <end position="119"/>
    </location>
</feature>
<reference evidence="13" key="1">
    <citation type="submission" date="2011-05" db="EMBL/GenBank/DDBJ databases">
        <title>Complete sequence of Desulfotomaculum kuznetsovii DSM 6115.</title>
        <authorList>
            <person name="Lucas S."/>
            <person name="Han J."/>
            <person name="Lapidus A."/>
            <person name="Cheng J.-F."/>
            <person name="Goodwin L."/>
            <person name="Pitluck S."/>
            <person name="Peters L."/>
            <person name="Mikhailova N."/>
            <person name="Lu M."/>
            <person name="Saunders E."/>
            <person name="Han C."/>
            <person name="Tapia R."/>
            <person name="Land M."/>
            <person name="Hauser L."/>
            <person name="Kyrpides N."/>
            <person name="Ivanova N."/>
            <person name="Pagani I."/>
            <person name="Nazina T."/>
            <person name="Ivanova A."/>
            <person name="Parshina S."/>
            <person name="Kuever J."/>
            <person name="Muyzer G."/>
            <person name="Plugge C."/>
            <person name="Stams A."/>
            <person name="Woyke T."/>
        </authorList>
    </citation>
    <scope>NUCLEOTIDE SEQUENCE [LARGE SCALE GENOMIC DNA]</scope>
    <source>
        <strain evidence="13">DSM 6115 / VKM B-1805 / 17</strain>
    </source>
</reference>
<dbReference type="GO" id="GO:0006355">
    <property type="term" value="P:regulation of DNA-templated transcription"/>
    <property type="evidence" value="ECO:0007669"/>
    <property type="project" value="InterPro"/>
</dbReference>
<dbReference type="Gene3D" id="3.40.50.2300">
    <property type="match status" value="1"/>
</dbReference>
<protein>
    <recommendedName>
        <fullName evidence="1">Stage 0 sporulation protein A homolog</fullName>
    </recommendedName>
</protein>
<dbReference type="Gene3D" id="6.10.250.690">
    <property type="match status" value="1"/>
</dbReference>
<feature type="domain" description="OmpR/PhoB-type" evidence="11">
    <location>
        <begin position="127"/>
        <end position="226"/>
    </location>
</feature>
<dbReference type="FunFam" id="3.40.50.2300:FF:000001">
    <property type="entry name" value="DNA-binding response regulator PhoB"/>
    <property type="match status" value="1"/>
</dbReference>
<dbReference type="Pfam" id="PF00486">
    <property type="entry name" value="Trans_reg_C"/>
    <property type="match status" value="1"/>
</dbReference>
<evidence type="ECO:0000256" key="4">
    <source>
        <dbReference type="ARBA" id="ARBA00023015"/>
    </source>
</evidence>
<dbReference type="GO" id="GO:0005829">
    <property type="term" value="C:cytosol"/>
    <property type="evidence" value="ECO:0007669"/>
    <property type="project" value="TreeGrafter"/>
</dbReference>
<dbReference type="Proteomes" id="UP000009229">
    <property type="component" value="Chromosome"/>
</dbReference>
<evidence type="ECO:0000313" key="13">
    <source>
        <dbReference type="Proteomes" id="UP000009229"/>
    </source>
</evidence>
<keyword evidence="13" id="KW-1185">Reference proteome</keyword>
<feature type="modified residue" description="4-aspartylphosphate" evidence="8">
    <location>
        <position position="54"/>
    </location>
</feature>
<evidence type="ECO:0000259" key="11">
    <source>
        <dbReference type="PROSITE" id="PS51755"/>
    </source>
</evidence>
<feature type="DNA-binding region" description="OmpR/PhoB-type" evidence="9">
    <location>
        <begin position="127"/>
        <end position="226"/>
    </location>
</feature>
<dbReference type="FunFam" id="1.10.10.10:FF:000018">
    <property type="entry name" value="DNA-binding response regulator ResD"/>
    <property type="match status" value="1"/>
</dbReference>
<evidence type="ECO:0000256" key="9">
    <source>
        <dbReference type="PROSITE-ProRule" id="PRU01091"/>
    </source>
</evidence>
<dbReference type="GO" id="GO:0000976">
    <property type="term" value="F:transcription cis-regulatory region binding"/>
    <property type="evidence" value="ECO:0007669"/>
    <property type="project" value="TreeGrafter"/>
</dbReference>
<evidence type="ECO:0000256" key="7">
    <source>
        <dbReference type="ARBA" id="ARBA00024867"/>
    </source>
</evidence>
<accession>A0AAU8PDY5</accession>
<dbReference type="InterPro" id="IPR001867">
    <property type="entry name" value="OmpR/PhoB-type_DNA-bd"/>
</dbReference>
<dbReference type="CDD" id="cd17574">
    <property type="entry name" value="REC_OmpR"/>
    <property type="match status" value="1"/>
</dbReference>
<evidence type="ECO:0000259" key="10">
    <source>
        <dbReference type="PROSITE" id="PS50110"/>
    </source>
</evidence>